<sequence>MKRWKNGLGVHKRNVEIKKDSEQELYAYISLGNRKVTKIDVGDLELLEEHRFYPHKRNDGKYVARCSHCKRYLHRILLDSQKSEEVDHIDGDPLNNARNNLRPCSTRQNQIARSQSTICKGYYGIKQVREASERRNRRGRGITTSHAMYSAIGSSNKYRTAFEAAREHDYMMLESYQGERTSNERFHDYAFVQWNTIEPEQYSEYKEWLDEQENEAGFACYEYLEENDLMEFNAE</sequence>
<evidence type="ECO:0000259" key="1">
    <source>
        <dbReference type="Pfam" id="PF13392"/>
    </source>
</evidence>
<keyword evidence="3" id="KW-1185">Reference proteome</keyword>
<dbReference type="Pfam" id="PF13392">
    <property type="entry name" value="HNH_3"/>
    <property type="match status" value="1"/>
</dbReference>
<dbReference type="InterPro" id="IPR044925">
    <property type="entry name" value="His-Me_finger_sf"/>
</dbReference>
<comment type="caution">
    <text evidence="2">The sequence shown here is derived from an EMBL/GenBank/DDBJ whole genome shotgun (WGS) entry which is preliminary data.</text>
</comment>
<keyword evidence="2" id="KW-0378">Hydrolase</keyword>
<organism evidence="2 3">
    <name type="scientific">Vibrio cortegadensis</name>
    <dbReference type="NCBI Taxonomy" id="1328770"/>
    <lineage>
        <taxon>Bacteria</taxon>
        <taxon>Pseudomonadati</taxon>
        <taxon>Pseudomonadota</taxon>
        <taxon>Gammaproteobacteria</taxon>
        <taxon>Vibrionales</taxon>
        <taxon>Vibrionaceae</taxon>
        <taxon>Vibrio</taxon>
    </lineage>
</organism>
<dbReference type="SUPFAM" id="SSF54060">
    <property type="entry name" value="His-Me finger endonucleases"/>
    <property type="match status" value="1"/>
</dbReference>
<evidence type="ECO:0000313" key="2">
    <source>
        <dbReference type="EMBL" id="MEZ8196246.1"/>
    </source>
</evidence>
<keyword evidence="2" id="KW-0255">Endonuclease</keyword>
<reference evidence="2 3" key="1">
    <citation type="submission" date="2024-06" db="EMBL/GenBank/DDBJ databases">
        <authorList>
            <person name="Steensen K."/>
            <person name="Seneca J."/>
            <person name="Bartlau N."/>
            <person name="Yu A.X."/>
            <person name="Polz M.F."/>
        </authorList>
    </citation>
    <scope>NUCLEOTIDE SEQUENCE [LARGE SCALE GENOMIC DNA]</scope>
    <source>
        <strain evidence="2 3">FF146</strain>
    </source>
</reference>
<feature type="domain" description="HNH nuclease" evidence="1">
    <location>
        <begin position="84"/>
        <end position="110"/>
    </location>
</feature>
<proteinExistence type="predicted"/>
<gene>
    <name evidence="2" type="ORF">ACED38_15330</name>
</gene>
<name>A0ABV4M9R6_9VIBR</name>
<dbReference type="EMBL" id="JBGOOT010000013">
    <property type="protein sequence ID" value="MEZ8196246.1"/>
    <property type="molecule type" value="Genomic_DNA"/>
</dbReference>
<dbReference type="Proteomes" id="UP001569153">
    <property type="component" value="Unassembled WGS sequence"/>
</dbReference>
<dbReference type="GO" id="GO:0004519">
    <property type="term" value="F:endonuclease activity"/>
    <property type="evidence" value="ECO:0007669"/>
    <property type="project" value="UniProtKB-KW"/>
</dbReference>
<dbReference type="RefSeq" id="WP_371730844.1">
    <property type="nucleotide sequence ID" value="NZ_JBGOOT010000013.1"/>
</dbReference>
<protein>
    <submittedName>
        <fullName evidence="2">HNH endonuclease</fullName>
    </submittedName>
</protein>
<accession>A0ABV4M9R6</accession>
<dbReference type="Gene3D" id="3.90.75.20">
    <property type="match status" value="1"/>
</dbReference>
<keyword evidence="2" id="KW-0540">Nuclease</keyword>
<evidence type="ECO:0000313" key="3">
    <source>
        <dbReference type="Proteomes" id="UP001569153"/>
    </source>
</evidence>
<dbReference type="InterPro" id="IPR003615">
    <property type="entry name" value="HNH_nuc"/>
</dbReference>